<evidence type="ECO:0000313" key="3">
    <source>
        <dbReference type="EMBL" id="CAB4737201.1"/>
    </source>
</evidence>
<accession>A0A6J7RNI5</accession>
<dbReference type="PANTHER" id="PTHR32039">
    <property type="entry name" value="MAGNESIUM-CHELATASE SUBUNIT CHLI"/>
    <property type="match status" value="1"/>
</dbReference>
<dbReference type="InterPro" id="IPR003593">
    <property type="entry name" value="AAA+_ATPase"/>
</dbReference>
<dbReference type="EMBL" id="CAEZYK010000151">
    <property type="protein sequence ID" value="CAB4737201.1"/>
    <property type="molecule type" value="Genomic_DNA"/>
</dbReference>
<dbReference type="EMBL" id="CAFBOF010000003">
    <property type="protein sequence ID" value="CAB4969477.1"/>
    <property type="molecule type" value="Genomic_DNA"/>
</dbReference>
<name>A0A6J7RNI5_9ZZZZ</name>
<dbReference type="SUPFAM" id="SSF54211">
    <property type="entry name" value="Ribosomal protein S5 domain 2-like"/>
    <property type="match status" value="1"/>
</dbReference>
<dbReference type="InterPro" id="IPR004482">
    <property type="entry name" value="Mg_chelat-rel"/>
</dbReference>
<dbReference type="Pfam" id="PF13541">
    <property type="entry name" value="ChlI"/>
    <property type="match status" value="1"/>
</dbReference>
<dbReference type="SUPFAM" id="SSF52540">
    <property type="entry name" value="P-loop containing nucleoside triphosphate hydrolases"/>
    <property type="match status" value="1"/>
</dbReference>
<evidence type="ECO:0000313" key="6">
    <source>
        <dbReference type="EMBL" id="CAB5030355.1"/>
    </source>
</evidence>
<dbReference type="NCBIfam" id="TIGR00368">
    <property type="entry name" value="YifB family Mg chelatase-like AAA ATPase"/>
    <property type="match status" value="1"/>
</dbReference>
<dbReference type="InterPro" id="IPR027417">
    <property type="entry name" value="P-loop_NTPase"/>
</dbReference>
<dbReference type="SMART" id="SM00382">
    <property type="entry name" value="AAA"/>
    <property type="match status" value="1"/>
</dbReference>
<dbReference type="InterPro" id="IPR045006">
    <property type="entry name" value="CHLI-like"/>
</dbReference>
<protein>
    <submittedName>
        <fullName evidence="6">Unannotated protein</fullName>
    </submittedName>
</protein>
<dbReference type="GO" id="GO:0005524">
    <property type="term" value="F:ATP binding"/>
    <property type="evidence" value="ECO:0007669"/>
    <property type="project" value="InterPro"/>
</dbReference>
<evidence type="ECO:0000256" key="1">
    <source>
        <dbReference type="ARBA" id="ARBA00006354"/>
    </source>
</evidence>
<dbReference type="Gene3D" id="3.40.50.300">
    <property type="entry name" value="P-loop containing nucleotide triphosphate hydrolases"/>
    <property type="match status" value="1"/>
</dbReference>
<dbReference type="AlphaFoldDB" id="A0A6J7RNI5"/>
<gene>
    <name evidence="3" type="ORF">UFOPK2683_01652</name>
    <name evidence="4" type="ORF">UFOPK3605_00889</name>
    <name evidence="5" type="ORF">UFOPK3897_00269</name>
    <name evidence="6" type="ORF">UFOPK4121_01304</name>
</gene>
<dbReference type="EMBL" id="CAFBPQ010000051">
    <property type="protein sequence ID" value="CAB5030355.1"/>
    <property type="molecule type" value="Genomic_DNA"/>
</dbReference>
<dbReference type="Pfam" id="PF01078">
    <property type="entry name" value="Mg_chelatase"/>
    <property type="match status" value="1"/>
</dbReference>
<dbReference type="EMBL" id="CAFBMM010000040">
    <property type="protein sequence ID" value="CAB4907770.1"/>
    <property type="molecule type" value="Genomic_DNA"/>
</dbReference>
<organism evidence="6">
    <name type="scientific">freshwater metagenome</name>
    <dbReference type="NCBI Taxonomy" id="449393"/>
    <lineage>
        <taxon>unclassified sequences</taxon>
        <taxon>metagenomes</taxon>
        <taxon>ecological metagenomes</taxon>
    </lineage>
</organism>
<dbReference type="Gene3D" id="3.30.230.10">
    <property type="match status" value="1"/>
</dbReference>
<dbReference type="InterPro" id="IPR020568">
    <property type="entry name" value="Ribosomal_Su5_D2-typ_SF"/>
</dbReference>
<dbReference type="Pfam" id="PF13335">
    <property type="entry name" value="Mg_chelatase_C"/>
    <property type="match status" value="1"/>
</dbReference>
<dbReference type="CDD" id="cd00009">
    <property type="entry name" value="AAA"/>
    <property type="match status" value="1"/>
</dbReference>
<dbReference type="InterPro" id="IPR025158">
    <property type="entry name" value="Mg_chelat-rel_C"/>
</dbReference>
<dbReference type="InterPro" id="IPR014721">
    <property type="entry name" value="Ribsml_uS5_D2-typ_fold_subgr"/>
</dbReference>
<proteinExistence type="inferred from homology"/>
<comment type="similarity">
    <text evidence="1">Belongs to the Mg-chelatase subunits D/I family. ComM subfamily.</text>
</comment>
<dbReference type="PANTHER" id="PTHR32039:SF7">
    <property type="entry name" value="COMPETENCE PROTEIN COMM"/>
    <property type="match status" value="1"/>
</dbReference>
<dbReference type="InterPro" id="IPR000523">
    <property type="entry name" value="Mg_chelatse_chII-like_cat_dom"/>
</dbReference>
<evidence type="ECO:0000313" key="5">
    <source>
        <dbReference type="EMBL" id="CAB4969477.1"/>
    </source>
</evidence>
<evidence type="ECO:0000313" key="4">
    <source>
        <dbReference type="EMBL" id="CAB4907770.1"/>
    </source>
</evidence>
<reference evidence="6" key="1">
    <citation type="submission" date="2020-05" db="EMBL/GenBank/DDBJ databases">
        <authorList>
            <person name="Chiriac C."/>
            <person name="Salcher M."/>
            <person name="Ghai R."/>
            <person name="Kavagutti S V."/>
        </authorList>
    </citation>
    <scope>NUCLEOTIDE SEQUENCE</scope>
</reference>
<sequence>MLASLTSATVLGVDGQLVTVEVHISSGLPSYQVVGLPDAAVRESRERVRAALLSSELSWPRNRVTINLAPGGVRKTGAGLDLAVAVGIQIASEEIPAEALDKTAVLGELGLDGTVRHVPGLLALVHAVAQAGCTRVIVPPSDATEAALIPDIEVLIAHNLGQLHRALKGETAWPDAPAPSDAVETNDELIDLAEVRGLAWARRALEVSAAGGHHLLLTGPPGAGKTMLARRLITILPRLNDREALEVTRVHSVAGRASGALLRRPPFRSPHHTASVAAIVGGGSGRPTPGEVTLAHNGYLFLDELGEFPPRALEALRQPLEERQVWIARQLHTLCFPANFVLIACSNPCPCGLGAPACSCTEASRSRYRRRLSAPLLDRFDLRLAVRAPEPSDGPGETSADVAQRVDRAVKRQIARLEETPWRRNSHIPAGAADRYLKLNPAALEAWNAEVESRLLTGRGAARIRQVARTLADLEDESEIGPAHIAWAALLREDVP</sequence>
<feature type="domain" description="AAA+ ATPase" evidence="2">
    <location>
        <begin position="211"/>
        <end position="390"/>
    </location>
</feature>
<evidence type="ECO:0000259" key="2">
    <source>
        <dbReference type="SMART" id="SM00382"/>
    </source>
</evidence>